<evidence type="ECO:0000256" key="2">
    <source>
        <dbReference type="ARBA" id="ARBA00001933"/>
    </source>
</evidence>
<sequence length="339" mass="36590">MHQPLALRCDAAALAGNFHHLQNLAGVPAGAAIKADAYGLGAREAARHLLDAGCRDFFVSTWWEAAELDFLPPDSLAVLHGLGVNDAALPGVRPVLVSPEQIVRWKNAGPPDAPCDVMIDTGMNRLGLRAEDIDLLEGLSIHTLHSHLACADEDIPVNDRQLEAFRALRSAVPAQRYSLANSAGILLGRDYAFDLVRPGLALYGGIPRAEGRGLVRQVATPEAQIIQLRTVPAGETVGYNATFAAATDTRIAIINIGYADGYWRGFSSRGMARFQGRELAVVGRVSMDLVALKVDGAADIREGDWVELAFDLEHAAQTSGMSQYELLTGLGSRFRRYWI</sequence>
<evidence type="ECO:0000256" key="4">
    <source>
        <dbReference type="ARBA" id="ARBA00013089"/>
    </source>
</evidence>
<dbReference type="Pfam" id="PF01168">
    <property type="entry name" value="Ala_racemase_N"/>
    <property type="match status" value="1"/>
</dbReference>
<dbReference type="NCBIfam" id="TIGR00492">
    <property type="entry name" value="alr"/>
    <property type="match status" value="1"/>
</dbReference>
<comment type="catalytic activity">
    <reaction evidence="1">
        <text>L-alanine = D-alanine</text>
        <dbReference type="Rhea" id="RHEA:20249"/>
        <dbReference type="ChEBI" id="CHEBI:57416"/>
        <dbReference type="ChEBI" id="CHEBI:57972"/>
        <dbReference type="EC" id="5.1.1.1"/>
    </reaction>
</comment>
<gene>
    <name evidence="8" type="primary">alr</name>
    <name evidence="8" type="ORF">GCM10022281_01860</name>
</gene>
<dbReference type="Proteomes" id="UP001424459">
    <property type="component" value="Unassembled WGS sequence"/>
</dbReference>
<dbReference type="SUPFAM" id="SSF50621">
    <property type="entry name" value="Alanine racemase C-terminal domain-like"/>
    <property type="match status" value="1"/>
</dbReference>
<name>A0ABP7TJ21_9SPHN</name>
<dbReference type="InterPro" id="IPR000821">
    <property type="entry name" value="Ala_racemase"/>
</dbReference>
<dbReference type="CDD" id="cd00430">
    <property type="entry name" value="PLPDE_III_AR"/>
    <property type="match status" value="1"/>
</dbReference>
<dbReference type="EMBL" id="BAABBR010000001">
    <property type="protein sequence ID" value="GAA4026868.1"/>
    <property type="molecule type" value="Genomic_DNA"/>
</dbReference>
<dbReference type="Pfam" id="PF00842">
    <property type="entry name" value="Ala_racemase_C"/>
    <property type="match status" value="1"/>
</dbReference>
<dbReference type="InterPro" id="IPR011079">
    <property type="entry name" value="Ala_racemase_C"/>
</dbReference>
<dbReference type="InterPro" id="IPR029066">
    <property type="entry name" value="PLP-binding_barrel"/>
</dbReference>
<proteinExistence type="inferred from homology"/>
<dbReference type="Gene3D" id="3.20.20.10">
    <property type="entry name" value="Alanine racemase"/>
    <property type="match status" value="1"/>
</dbReference>
<dbReference type="PROSITE" id="PS00395">
    <property type="entry name" value="ALANINE_RACEMASE"/>
    <property type="match status" value="1"/>
</dbReference>
<reference evidence="9" key="1">
    <citation type="journal article" date="2019" name="Int. J. Syst. Evol. Microbiol.">
        <title>The Global Catalogue of Microorganisms (GCM) 10K type strain sequencing project: providing services to taxonomists for standard genome sequencing and annotation.</title>
        <authorList>
            <consortium name="The Broad Institute Genomics Platform"/>
            <consortium name="The Broad Institute Genome Sequencing Center for Infectious Disease"/>
            <person name="Wu L."/>
            <person name="Ma J."/>
        </authorList>
    </citation>
    <scope>NUCLEOTIDE SEQUENCE [LARGE SCALE GENOMIC DNA]</scope>
    <source>
        <strain evidence="9">JCM 17564</strain>
    </source>
</reference>
<evidence type="ECO:0000313" key="8">
    <source>
        <dbReference type="EMBL" id="GAA4026868.1"/>
    </source>
</evidence>
<dbReference type="PANTHER" id="PTHR30511">
    <property type="entry name" value="ALANINE RACEMASE"/>
    <property type="match status" value="1"/>
</dbReference>
<keyword evidence="6" id="KW-0413">Isomerase</keyword>
<feature type="domain" description="Alanine racemase C-terminal" evidence="7">
    <location>
        <begin position="218"/>
        <end position="339"/>
    </location>
</feature>
<evidence type="ECO:0000256" key="5">
    <source>
        <dbReference type="ARBA" id="ARBA00022898"/>
    </source>
</evidence>
<evidence type="ECO:0000256" key="3">
    <source>
        <dbReference type="ARBA" id="ARBA00007880"/>
    </source>
</evidence>
<evidence type="ECO:0000256" key="1">
    <source>
        <dbReference type="ARBA" id="ARBA00000316"/>
    </source>
</evidence>
<dbReference type="InterPro" id="IPR001608">
    <property type="entry name" value="Ala_racemase_N"/>
</dbReference>
<protein>
    <recommendedName>
        <fullName evidence="4">alanine racemase</fullName>
        <ecNumber evidence="4">5.1.1.1</ecNumber>
    </recommendedName>
</protein>
<dbReference type="SMART" id="SM01005">
    <property type="entry name" value="Ala_racemase_C"/>
    <property type="match status" value="1"/>
</dbReference>
<dbReference type="SUPFAM" id="SSF51419">
    <property type="entry name" value="PLP-binding barrel"/>
    <property type="match status" value="1"/>
</dbReference>
<keyword evidence="5" id="KW-0663">Pyridoxal phosphate</keyword>
<evidence type="ECO:0000313" key="9">
    <source>
        <dbReference type="Proteomes" id="UP001424459"/>
    </source>
</evidence>
<organism evidence="8 9">
    <name type="scientific">Sphingomonas rosea</name>
    <dbReference type="NCBI Taxonomy" id="335605"/>
    <lineage>
        <taxon>Bacteria</taxon>
        <taxon>Pseudomonadati</taxon>
        <taxon>Pseudomonadota</taxon>
        <taxon>Alphaproteobacteria</taxon>
        <taxon>Sphingomonadales</taxon>
        <taxon>Sphingomonadaceae</taxon>
        <taxon>Sphingomonas</taxon>
    </lineage>
</organism>
<comment type="cofactor">
    <cofactor evidence="2">
        <name>pyridoxal 5'-phosphate</name>
        <dbReference type="ChEBI" id="CHEBI:597326"/>
    </cofactor>
</comment>
<keyword evidence="9" id="KW-1185">Reference proteome</keyword>
<evidence type="ECO:0000259" key="7">
    <source>
        <dbReference type="SMART" id="SM01005"/>
    </source>
</evidence>
<dbReference type="RefSeq" id="WP_344695081.1">
    <property type="nucleotide sequence ID" value="NZ_BAABBR010000001.1"/>
</dbReference>
<comment type="similarity">
    <text evidence="3">Belongs to the alanine racemase family.</text>
</comment>
<dbReference type="EC" id="5.1.1.1" evidence="4"/>
<dbReference type="PANTHER" id="PTHR30511:SF0">
    <property type="entry name" value="ALANINE RACEMASE, CATABOLIC-RELATED"/>
    <property type="match status" value="1"/>
</dbReference>
<dbReference type="InterPro" id="IPR009006">
    <property type="entry name" value="Ala_racemase/Decarboxylase_C"/>
</dbReference>
<dbReference type="InterPro" id="IPR020622">
    <property type="entry name" value="Ala_racemase_pyridoxalP-BS"/>
</dbReference>
<accession>A0ABP7TJ21</accession>
<dbReference type="Gene3D" id="2.40.37.10">
    <property type="entry name" value="Lyase, Ornithine Decarboxylase, Chain A, domain 1"/>
    <property type="match status" value="1"/>
</dbReference>
<dbReference type="PRINTS" id="PR00992">
    <property type="entry name" value="ALARACEMASE"/>
</dbReference>
<evidence type="ECO:0000256" key="6">
    <source>
        <dbReference type="ARBA" id="ARBA00023235"/>
    </source>
</evidence>
<comment type="caution">
    <text evidence="8">The sequence shown here is derived from an EMBL/GenBank/DDBJ whole genome shotgun (WGS) entry which is preliminary data.</text>
</comment>